<dbReference type="FunFam" id="3.40.50.720:FF:000307">
    <property type="entry name" value="2-dehydropantoate 2-reductase"/>
    <property type="match status" value="1"/>
</dbReference>
<dbReference type="InterPro" id="IPR036291">
    <property type="entry name" value="NAD(P)-bd_dom_sf"/>
</dbReference>
<comment type="similarity">
    <text evidence="3 11">Belongs to the ketopantoate reductase family.</text>
</comment>
<keyword evidence="15" id="KW-1185">Reference proteome</keyword>
<dbReference type="Pfam" id="PF02558">
    <property type="entry name" value="ApbA"/>
    <property type="match status" value="1"/>
</dbReference>
<feature type="domain" description="Ketopantoate reductase N-terminal" evidence="12">
    <location>
        <begin position="3"/>
        <end position="156"/>
    </location>
</feature>
<evidence type="ECO:0000259" key="12">
    <source>
        <dbReference type="Pfam" id="PF02558"/>
    </source>
</evidence>
<dbReference type="GO" id="GO:0015940">
    <property type="term" value="P:pantothenate biosynthetic process"/>
    <property type="evidence" value="ECO:0007669"/>
    <property type="project" value="UniProtKB-UniPathway"/>
</dbReference>
<dbReference type="SUPFAM" id="SSF48179">
    <property type="entry name" value="6-phosphogluconate dehydrogenase C-terminal domain-like"/>
    <property type="match status" value="1"/>
</dbReference>
<dbReference type="PANTHER" id="PTHR21708">
    <property type="entry name" value="PROBABLE 2-DEHYDROPANTOATE 2-REDUCTASE"/>
    <property type="match status" value="1"/>
</dbReference>
<evidence type="ECO:0000313" key="14">
    <source>
        <dbReference type="EMBL" id="KKB63496.1"/>
    </source>
</evidence>
<dbReference type="SUPFAM" id="SSF51735">
    <property type="entry name" value="NAD(P)-binding Rossmann-fold domains"/>
    <property type="match status" value="1"/>
</dbReference>
<dbReference type="InterPro" id="IPR051402">
    <property type="entry name" value="KPR-Related"/>
</dbReference>
<organism evidence="14 15">
    <name type="scientific">Robbsia andropogonis</name>
    <dbReference type="NCBI Taxonomy" id="28092"/>
    <lineage>
        <taxon>Bacteria</taxon>
        <taxon>Pseudomonadati</taxon>
        <taxon>Pseudomonadota</taxon>
        <taxon>Betaproteobacteria</taxon>
        <taxon>Burkholderiales</taxon>
        <taxon>Burkholderiaceae</taxon>
        <taxon>Robbsia</taxon>
    </lineage>
</organism>
<evidence type="ECO:0000256" key="3">
    <source>
        <dbReference type="ARBA" id="ARBA00007870"/>
    </source>
</evidence>
<evidence type="ECO:0000256" key="10">
    <source>
        <dbReference type="ARBA" id="ARBA00048793"/>
    </source>
</evidence>
<evidence type="ECO:0000313" key="15">
    <source>
        <dbReference type="Proteomes" id="UP000033618"/>
    </source>
</evidence>
<evidence type="ECO:0000256" key="9">
    <source>
        <dbReference type="ARBA" id="ARBA00032024"/>
    </source>
</evidence>
<evidence type="ECO:0000259" key="13">
    <source>
        <dbReference type="Pfam" id="PF08546"/>
    </source>
</evidence>
<comment type="function">
    <text evidence="1 11">Catalyzes the NADPH-dependent reduction of ketopantoate into pantoic acid.</text>
</comment>
<gene>
    <name evidence="14" type="ORF">WM40_10685</name>
</gene>
<dbReference type="Proteomes" id="UP000033618">
    <property type="component" value="Unassembled WGS sequence"/>
</dbReference>
<reference evidence="14 15" key="1">
    <citation type="submission" date="2015-03" db="EMBL/GenBank/DDBJ databases">
        <title>Draft Genome Sequence of Burkholderia andropogonis type strain ICMP2807, isolated from Sorghum bicolor.</title>
        <authorList>
            <person name="Lopes-Santos L."/>
            <person name="Castro D.B."/>
            <person name="Ottoboni L.M."/>
            <person name="Park D."/>
            <person name="Weirc B.S."/>
            <person name="Destefano S.A."/>
        </authorList>
    </citation>
    <scope>NUCLEOTIDE SEQUENCE [LARGE SCALE GENOMIC DNA]</scope>
    <source>
        <strain evidence="14 15">ICMP2807</strain>
    </source>
</reference>
<dbReference type="InterPro" id="IPR013332">
    <property type="entry name" value="KPR_N"/>
</dbReference>
<evidence type="ECO:0000256" key="6">
    <source>
        <dbReference type="ARBA" id="ARBA00022655"/>
    </source>
</evidence>
<evidence type="ECO:0000256" key="5">
    <source>
        <dbReference type="ARBA" id="ARBA00019465"/>
    </source>
</evidence>
<accession>A0A0F5K037</accession>
<dbReference type="PATRIC" id="fig|28092.6.peg.2519"/>
<proteinExistence type="inferred from homology"/>
<keyword evidence="7 11" id="KW-0521">NADP</keyword>
<sequence>MKILIIGAGALGGYFGARLAAVGQDVTFLLRPRRAQQIAEGGLVIQSPTFGNTVIAAPQVTRREALLATPTHYDAILVGCKAYDLDDTMDAFAPAVGPHTMIVPLLNGMTHLDRLSSRFDPKNVLGGFCLISAALDDAGRVQHLNDTHQLYFGERDGTLSERVLRLQACFEGALCDAIASPRIMAQMWEKWIQIATAAGMTCLMRGAIGTINSVGGTAFANALFDECAAIAAHAGYPLGTQTAARIRSVVTSDTSPVTASMMKDLERGARVEADHLIGALIRARDAHTPPTARCAPLLLDLVMLHLRTYEHRAQS</sequence>
<dbReference type="STRING" id="28092.WM40_10685"/>
<dbReference type="PANTHER" id="PTHR21708:SF26">
    <property type="entry name" value="2-DEHYDROPANTOATE 2-REDUCTASE"/>
    <property type="match status" value="1"/>
</dbReference>
<evidence type="ECO:0000256" key="4">
    <source>
        <dbReference type="ARBA" id="ARBA00013014"/>
    </source>
</evidence>
<comment type="caution">
    <text evidence="14">The sequence shown here is derived from an EMBL/GenBank/DDBJ whole genome shotgun (WGS) entry which is preliminary data.</text>
</comment>
<dbReference type="UniPathway" id="UPA00028">
    <property type="reaction ID" value="UER00004"/>
</dbReference>
<dbReference type="Gene3D" id="1.10.1040.10">
    <property type="entry name" value="N-(1-d-carboxylethyl)-l-norvaline Dehydrogenase, domain 2"/>
    <property type="match status" value="1"/>
</dbReference>
<dbReference type="NCBIfam" id="TIGR00745">
    <property type="entry name" value="apbA_panE"/>
    <property type="match status" value="1"/>
</dbReference>
<protein>
    <recommendedName>
        <fullName evidence="5 11">2-dehydropantoate 2-reductase</fullName>
        <ecNumber evidence="4 11">1.1.1.169</ecNumber>
    </recommendedName>
    <alternativeName>
        <fullName evidence="9 11">Ketopantoate reductase</fullName>
    </alternativeName>
</protein>
<dbReference type="RefSeq" id="WP_046152860.1">
    <property type="nucleotide sequence ID" value="NZ_CADFGU010000001.1"/>
</dbReference>
<dbReference type="InterPro" id="IPR008927">
    <property type="entry name" value="6-PGluconate_DH-like_C_sf"/>
</dbReference>
<evidence type="ECO:0000256" key="7">
    <source>
        <dbReference type="ARBA" id="ARBA00022857"/>
    </source>
</evidence>
<evidence type="ECO:0000256" key="11">
    <source>
        <dbReference type="RuleBase" id="RU362068"/>
    </source>
</evidence>
<evidence type="ECO:0000256" key="1">
    <source>
        <dbReference type="ARBA" id="ARBA00002919"/>
    </source>
</evidence>
<dbReference type="GO" id="GO:0008677">
    <property type="term" value="F:2-dehydropantoate 2-reductase activity"/>
    <property type="evidence" value="ECO:0007669"/>
    <property type="project" value="UniProtKB-EC"/>
</dbReference>
<comment type="catalytic activity">
    <reaction evidence="10 11">
        <text>(R)-pantoate + NADP(+) = 2-dehydropantoate + NADPH + H(+)</text>
        <dbReference type="Rhea" id="RHEA:16233"/>
        <dbReference type="ChEBI" id="CHEBI:11561"/>
        <dbReference type="ChEBI" id="CHEBI:15378"/>
        <dbReference type="ChEBI" id="CHEBI:15980"/>
        <dbReference type="ChEBI" id="CHEBI:57783"/>
        <dbReference type="ChEBI" id="CHEBI:58349"/>
        <dbReference type="EC" id="1.1.1.169"/>
    </reaction>
</comment>
<dbReference type="Pfam" id="PF08546">
    <property type="entry name" value="ApbA_C"/>
    <property type="match status" value="1"/>
</dbReference>
<dbReference type="Gene3D" id="3.40.50.720">
    <property type="entry name" value="NAD(P)-binding Rossmann-like Domain"/>
    <property type="match status" value="1"/>
</dbReference>
<dbReference type="GO" id="GO:0005737">
    <property type="term" value="C:cytoplasm"/>
    <property type="evidence" value="ECO:0007669"/>
    <property type="project" value="TreeGrafter"/>
</dbReference>
<evidence type="ECO:0000256" key="2">
    <source>
        <dbReference type="ARBA" id="ARBA00004994"/>
    </source>
</evidence>
<dbReference type="AlphaFoldDB" id="A0A0F5K037"/>
<dbReference type="InterPro" id="IPR013328">
    <property type="entry name" value="6PGD_dom2"/>
</dbReference>
<keyword evidence="8 11" id="KW-0560">Oxidoreductase</keyword>
<comment type="pathway">
    <text evidence="2 11">Cofactor biosynthesis; (R)-pantothenate biosynthesis; (R)-pantoate from 3-methyl-2-oxobutanoate: step 2/2.</text>
</comment>
<dbReference type="EMBL" id="LAQU01000009">
    <property type="protein sequence ID" value="KKB63496.1"/>
    <property type="molecule type" value="Genomic_DNA"/>
</dbReference>
<feature type="domain" description="Ketopantoate reductase C-terminal" evidence="13">
    <location>
        <begin position="183"/>
        <end position="291"/>
    </location>
</feature>
<dbReference type="InterPro" id="IPR013752">
    <property type="entry name" value="KPA_reductase"/>
</dbReference>
<keyword evidence="6 11" id="KW-0566">Pantothenate biosynthesis</keyword>
<dbReference type="EC" id="1.1.1.169" evidence="4 11"/>
<name>A0A0F5K037_9BURK</name>
<evidence type="ECO:0000256" key="8">
    <source>
        <dbReference type="ARBA" id="ARBA00023002"/>
    </source>
</evidence>
<dbReference type="OrthoDB" id="9796561at2"/>
<dbReference type="InterPro" id="IPR003710">
    <property type="entry name" value="ApbA"/>
</dbReference>